<gene>
    <name evidence="1" type="ORF">AVDCRST_MAG38-1765</name>
</gene>
<dbReference type="InterPro" id="IPR052965">
    <property type="entry name" value="Pigment-catalase-like"/>
</dbReference>
<dbReference type="Gene3D" id="1.20.1260.10">
    <property type="match status" value="1"/>
</dbReference>
<proteinExistence type="predicted"/>
<evidence type="ECO:0008006" key="2">
    <source>
        <dbReference type="Google" id="ProtNLM"/>
    </source>
</evidence>
<dbReference type="EMBL" id="CADCVJ010000149">
    <property type="protein sequence ID" value="CAA9477204.1"/>
    <property type="molecule type" value="Genomic_DNA"/>
</dbReference>
<name>A0A6J4RRA4_9ACTN</name>
<evidence type="ECO:0000313" key="1">
    <source>
        <dbReference type="EMBL" id="CAA9477204.1"/>
    </source>
</evidence>
<sequence length="227" mass="23716">MSGALSLELVDPEAALQQAQDGDRTSTRSELFKKAVLGGGTFVAGGVLIGGLPKVALAAPSARQDVEILNFALTLEFLEAEFYTQAVANGALSGELLSFATVVRDHEVAHVEFLQNALGSAAVAKPTFDFGSTVTDAAAFTATAVVLEDTGVAAYNGQGPRLRRRLVGAAGSIVSVEARHAAWIRRIAFGPDFAERPDSFPAPVAFDPAASMRRILRAVEATGFIKG</sequence>
<dbReference type="InterPro" id="IPR009078">
    <property type="entry name" value="Ferritin-like_SF"/>
</dbReference>
<dbReference type="PANTHER" id="PTHR31694">
    <property type="entry name" value="DESICCATION-LIKE PROTEIN"/>
    <property type="match status" value="1"/>
</dbReference>
<accession>A0A6J4RRA4</accession>
<protein>
    <recommendedName>
        <fullName evidence="2">Ferritin-like domain-containing protein</fullName>
    </recommendedName>
</protein>
<dbReference type="PANTHER" id="PTHR31694:SF26">
    <property type="entry name" value="OS05G0151100 PROTEIN"/>
    <property type="match status" value="1"/>
</dbReference>
<dbReference type="AlphaFoldDB" id="A0A6J4RRA4"/>
<dbReference type="InterPro" id="IPR012347">
    <property type="entry name" value="Ferritin-like"/>
</dbReference>
<dbReference type="Pfam" id="PF13668">
    <property type="entry name" value="Ferritin_2"/>
    <property type="match status" value="1"/>
</dbReference>
<reference evidence="1" key="1">
    <citation type="submission" date="2020-02" db="EMBL/GenBank/DDBJ databases">
        <authorList>
            <person name="Meier V. D."/>
        </authorList>
    </citation>
    <scope>NUCLEOTIDE SEQUENCE</scope>
    <source>
        <strain evidence="1">AVDCRST_MAG38</strain>
    </source>
</reference>
<dbReference type="SUPFAM" id="SSF47240">
    <property type="entry name" value="Ferritin-like"/>
    <property type="match status" value="1"/>
</dbReference>
<organism evidence="1">
    <name type="scientific">uncultured Solirubrobacteraceae bacterium</name>
    <dbReference type="NCBI Taxonomy" id="1162706"/>
    <lineage>
        <taxon>Bacteria</taxon>
        <taxon>Bacillati</taxon>
        <taxon>Actinomycetota</taxon>
        <taxon>Thermoleophilia</taxon>
        <taxon>Solirubrobacterales</taxon>
        <taxon>Solirubrobacteraceae</taxon>
        <taxon>environmental samples</taxon>
    </lineage>
</organism>